<name>E0Q961_9BIFI</name>
<dbReference type="AlphaFoldDB" id="E0Q961"/>
<comment type="caution">
    <text evidence="1">The sequence shown here is derived from an EMBL/GenBank/DDBJ whole genome shotgun (WGS) entry which is preliminary data.</text>
</comment>
<dbReference type="Gene3D" id="3.40.50.2300">
    <property type="match status" value="1"/>
</dbReference>
<protein>
    <recommendedName>
        <fullName evidence="3">Transcriptional regulator, LacI family</fullName>
    </recommendedName>
</protein>
<dbReference type="Proteomes" id="UP000003323">
    <property type="component" value="Unassembled WGS sequence"/>
</dbReference>
<gene>
    <name evidence="1" type="ORF">HMPREF0168_1807</name>
</gene>
<sequence>MVRADVSTAQTGASISVIATSSFKLFASIHTDASVRSGRVETRRTILTTVSTDLNDLAAKAVNLLLKRIDEDGTDFKPEKLTADFRLVRRESTGR</sequence>
<reference evidence="1 2" key="1">
    <citation type="submission" date="2010-08" db="EMBL/GenBank/DDBJ databases">
        <authorList>
            <person name="Muzny D."/>
            <person name="Qin X."/>
            <person name="Deng J."/>
            <person name="Jiang H."/>
            <person name="Liu Y."/>
            <person name="Qu J."/>
            <person name="Song X.-Z."/>
            <person name="Zhang L."/>
            <person name="Thornton R."/>
            <person name="Coyle M."/>
            <person name="Francisco L."/>
            <person name="Jackson L."/>
            <person name="Javaid M."/>
            <person name="Korchina V."/>
            <person name="Kovar C."/>
            <person name="Mata R."/>
            <person name="Mathew T."/>
            <person name="Ngo R."/>
            <person name="Nguyen L."/>
            <person name="Nguyen N."/>
            <person name="Okwuonu G."/>
            <person name="Ongeri F."/>
            <person name="Pham C."/>
            <person name="Simmons D."/>
            <person name="Wilczek-Boney K."/>
            <person name="Hale W."/>
            <person name="Jakkamsetti A."/>
            <person name="Pham P."/>
            <person name="Ruth R."/>
            <person name="San Lucas F."/>
            <person name="Warren J."/>
            <person name="Zhang J."/>
            <person name="Zhao Z."/>
            <person name="Zhou C."/>
            <person name="Zhu D."/>
            <person name="Lee S."/>
            <person name="Bess C."/>
            <person name="Blankenburg K."/>
            <person name="Forbes L."/>
            <person name="Fu Q."/>
            <person name="Gubbala S."/>
            <person name="Hirani K."/>
            <person name="Jayaseelan J.C."/>
            <person name="Lara F."/>
            <person name="Munidasa M."/>
            <person name="Palculict T."/>
            <person name="Patil S."/>
            <person name="Pu L.-L."/>
            <person name="Saada N."/>
            <person name="Tang L."/>
            <person name="Weissenberger G."/>
            <person name="Zhu Y."/>
            <person name="Hemphill L."/>
            <person name="Shang Y."/>
            <person name="Youmans B."/>
            <person name="Ayvaz T."/>
            <person name="Ross M."/>
            <person name="Santibanez J."/>
            <person name="Aqrawi P."/>
            <person name="Gross S."/>
            <person name="Joshi V."/>
            <person name="Fowler G."/>
            <person name="Nazareth L."/>
            <person name="Reid J."/>
            <person name="Worley K."/>
            <person name="Petrosino J."/>
            <person name="Highlander S."/>
            <person name="Gibbs R."/>
        </authorList>
    </citation>
    <scope>NUCLEOTIDE SEQUENCE [LARGE SCALE GENOMIC DNA]</scope>
    <source>
        <strain evidence="1 2">ATCC 27679</strain>
    </source>
</reference>
<evidence type="ECO:0008006" key="3">
    <source>
        <dbReference type="Google" id="ProtNLM"/>
    </source>
</evidence>
<accession>E0Q961</accession>
<evidence type="ECO:0000313" key="2">
    <source>
        <dbReference type="Proteomes" id="UP000003323"/>
    </source>
</evidence>
<dbReference type="EMBL" id="AEEQ01000011">
    <property type="protein sequence ID" value="EFM40784.1"/>
    <property type="molecule type" value="Genomic_DNA"/>
</dbReference>
<dbReference type="InterPro" id="IPR028082">
    <property type="entry name" value="Peripla_BP_I"/>
</dbReference>
<dbReference type="SUPFAM" id="SSF53822">
    <property type="entry name" value="Periplasmic binding protein-like I"/>
    <property type="match status" value="1"/>
</dbReference>
<proteinExistence type="predicted"/>
<evidence type="ECO:0000313" key="1">
    <source>
        <dbReference type="EMBL" id="EFM40784.1"/>
    </source>
</evidence>
<organism evidence="1 2">
    <name type="scientific">Bifidobacterium dentium ATCC 27679</name>
    <dbReference type="NCBI Taxonomy" id="871562"/>
    <lineage>
        <taxon>Bacteria</taxon>
        <taxon>Bacillati</taxon>
        <taxon>Actinomycetota</taxon>
        <taxon>Actinomycetes</taxon>
        <taxon>Bifidobacteriales</taxon>
        <taxon>Bifidobacteriaceae</taxon>
        <taxon>Bifidobacterium</taxon>
    </lineage>
</organism>
<dbReference type="HOGENOM" id="CLU_2367190_0_0_11"/>